<organism evidence="1 3">
    <name type="scientific">Peronospora effusa</name>
    <dbReference type="NCBI Taxonomy" id="542832"/>
    <lineage>
        <taxon>Eukaryota</taxon>
        <taxon>Sar</taxon>
        <taxon>Stramenopiles</taxon>
        <taxon>Oomycota</taxon>
        <taxon>Peronosporomycetes</taxon>
        <taxon>Peronosporales</taxon>
        <taxon>Peronosporaceae</taxon>
        <taxon>Peronospora</taxon>
    </lineage>
</organism>
<keyword evidence="3" id="KW-1185">Reference proteome</keyword>
<dbReference type="Proteomes" id="UP000282087">
    <property type="component" value="Unassembled WGS sequence"/>
</dbReference>
<dbReference type="EMBL" id="QLLG01000014">
    <property type="protein sequence ID" value="RMX69770.1"/>
    <property type="molecule type" value="Genomic_DNA"/>
</dbReference>
<protein>
    <submittedName>
        <fullName evidence="1">Uncharacterized protein</fullName>
    </submittedName>
</protein>
<evidence type="ECO:0000313" key="4">
    <source>
        <dbReference type="Proteomes" id="UP000286097"/>
    </source>
</evidence>
<name>A0A3M6VWG7_9STRA</name>
<evidence type="ECO:0000313" key="3">
    <source>
        <dbReference type="Proteomes" id="UP000282087"/>
    </source>
</evidence>
<proteinExistence type="predicted"/>
<sequence length="74" mass="8395">MLFLIRRTRLRPRYNRFQSAVRMQTIGDQAFVNPRDTRLAYADIIGEESLSGKLLSAGPILERLDIFGAAVAEK</sequence>
<accession>A0A3M6VWG7</accession>
<dbReference type="EMBL" id="QKXF01000443">
    <property type="protein sequence ID" value="RQM11293.1"/>
    <property type="molecule type" value="Genomic_DNA"/>
</dbReference>
<dbReference type="VEuPathDB" id="FungiDB:DD237_000797"/>
<dbReference type="STRING" id="542832.A0A3M6VWG7"/>
<gene>
    <name evidence="2" type="ORF">DD237_000797</name>
    <name evidence="1" type="ORF">DD238_001838</name>
</gene>
<dbReference type="Proteomes" id="UP000286097">
    <property type="component" value="Unassembled WGS sequence"/>
</dbReference>
<evidence type="ECO:0000313" key="2">
    <source>
        <dbReference type="EMBL" id="RQM11293.1"/>
    </source>
</evidence>
<dbReference type="AlphaFoldDB" id="A0A3M6VWG7"/>
<evidence type="ECO:0000313" key="1">
    <source>
        <dbReference type="EMBL" id="RMX69770.1"/>
    </source>
</evidence>
<comment type="caution">
    <text evidence="1">The sequence shown here is derived from an EMBL/GenBank/DDBJ whole genome shotgun (WGS) entry which is preliminary data.</text>
</comment>
<reference evidence="3 4" key="1">
    <citation type="submission" date="2018-06" db="EMBL/GenBank/DDBJ databases">
        <title>Comparative genomics of downy mildews reveals potential adaptations to biotrophy.</title>
        <authorList>
            <person name="Fletcher K."/>
            <person name="Klosterman S.J."/>
            <person name="Derevnina L."/>
            <person name="Martin F."/>
            <person name="Koike S."/>
            <person name="Reyes Chin-Wo S."/>
            <person name="Mou B."/>
            <person name="Michelmore R."/>
        </authorList>
    </citation>
    <scope>NUCLEOTIDE SEQUENCE [LARGE SCALE GENOMIC DNA]</scope>
    <source>
        <strain evidence="2 4">R13</strain>
        <strain evidence="1 3">R14</strain>
    </source>
</reference>